<evidence type="ECO:0000313" key="2">
    <source>
        <dbReference type="Proteomes" id="UP001566132"/>
    </source>
</evidence>
<protein>
    <submittedName>
        <fullName evidence="1">Uncharacterized protein</fullName>
    </submittedName>
</protein>
<proteinExistence type="predicted"/>
<accession>A0ABD1F155</accession>
<sequence>MIGTLTMLQFICANDNLSDQGYKYLRPAKEIPPSHLVHPTELRKILVNPLLATLLLSATLGIPPEGVKSKNHSDYGSINPYIAVLLSQYGRYLPGHVLDKKGLYYYAAANNYHNNMPFGTYKVNENT</sequence>
<dbReference type="Proteomes" id="UP001566132">
    <property type="component" value="Unassembled WGS sequence"/>
</dbReference>
<organism evidence="1 2">
    <name type="scientific">Hypothenemus hampei</name>
    <name type="common">Coffee berry borer</name>
    <dbReference type="NCBI Taxonomy" id="57062"/>
    <lineage>
        <taxon>Eukaryota</taxon>
        <taxon>Metazoa</taxon>
        <taxon>Ecdysozoa</taxon>
        <taxon>Arthropoda</taxon>
        <taxon>Hexapoda</taxon>
        <taxon>Insecta</taxon>
        <taxon>Pterygota</taxon>
        <taxon>Neoptera</taxon>
        <taxon>Endopterygota</taxon>
        <taxon>Coleoptera</taxon>
        <taxon>Polyphaga</taxon>
        <taxon>Cucujiformia</taxon>
        <taxon>Curculionidae</taxon>
        <taxon>Scolytinae</taxon>
        <taxon>Hypothenemus</taxon>
    </lineage>
</organism>
<gene>
    <name evidence="1" type="ORF">ABEB36_003779</name>
</gene>
<comment type="caution">
    <text evidence="1">The sequence shown here is derived from an EMBL/GenBank/DDBJ whole genome shotgun (WGS) entry which is preliminary data.</text>
</comment>
<dbReference type="AlphaFoldDB" id="A0ABD1F155"/>
<reference evidence="1 2" key="1">
    <citation type="submission" date="2024-05" db="EMBL/GenBank/DDBJ databases">
        <title>Genetic variation in Jamaican populations of the coffee berry borer (Hypothenemus hampei).</title>
        <authorList>
            <person name="Errbii M."/>
            <person name="Myrie A."/>
        </authorList>
    </citation>
    <scope>NUCLEOTIDE SEQUENCE [LARGE SCALE GENOMIC DNA]</scope>
    <source>
        <strain evidence="1">JA-Hopewell-2020-01-JO</strain>
        <tissue evidence="1">Whole body</tissue>
    </source>
</reference>
<evidence type="ECO:0000313" key="1">
    <source>
        <dbReference type="EMBL" id="KAL1508966.1"/>
    </source>
</evidence>
<name>A0ABD1F155_HYPHA</name>
<dbReference type="EMBL" id="JBDJPC010000003">
    <property type="protein sequence ID" value="KAL1508966.1"/>
    <property type="molecule type" value="Genomic_DNA"/>
</dbReference>
<keyword evidence="2" id="KW-1185">Reference proteome</keyword>